<organism evidence="8 9">
    <name type="scientific">Hymenobacter properus</name>
    <dbReference type="NCBI Taxonomy" id="2791026"/>
    <lineage>
        <taxon>Bacteria</taxon>
        <taxon>Pseudomonadati</taxon>
        <taxon>Bacteroidota</taxon>
        <taxon>Cytophagia</taxon>
        <taxon>Cytophagales</taxon>
        <taxon>Hymenobacteraceae</taxon>
        <taxon>Hymenobacter</taxon>
    </lineage>
</organism>
<keyword evidence="6" id="KW-0521">NADP</keyword>
<dbReference type="GO" id="GO:0019305">
    <property type="term" value="P:dTDP-rhamnose biosynthetic process"/>
    <property type="evidence" value="ECO:0007669"/>
    <property type="project" value="TreeGrafter"/>
</dbReference>
<evidence type="ECO:0000313" key="8">
    <source>
        <dbReference type="EMBL" id="MBF9141413.1"/>
    </source>
</evidence>
<comment type="similarity">
    <text evidence="2 6">Belongs to the dTDP-4-dehydrorhamnose reductase family.</text>
</comment>
<dbReference type="Proteomes" id="UP000645610">
    <property type="component" value="Unassembled WGS sequence"/>
</dbReference>
<comment type="function">
    <text evidence="6">Catalyzes the reduction of dTDP-6-deoxy-L-lyxo-4-hexulose to yield dTDP-L-rhamnose.</text>
</comment>
<evidence type="ECO:0000256" key="2">
    <source>
        <dbReference type="ARBA" id="ARBA00010944"/>
    </source>
</evidence>
<evidence type="ECO:0000259" key="7">
    <source>
        <dbReference type="Pfam" id="PF04321"/>
    </source>
</evidence>
<dbReference type="AlphaFoldDB" id="A0A931BFB6"/>
<comment type="caution">
    <text evidence="8">The sequence shown here is derived from an EMBL/GenBank/DDBJ whole genome shotgun (WGS) entry which is preliminary data.</text>
</comment>
<evidence type="ECO:0000256" key="1">
    <source>
        <dbReference type="ARBA" id="ARBA00004781"/>
    </source>
</evidence>
<dbReference type="InterPro" id="IPR036291">
    <property type="entry name" value="NAD(P)-bd_dom_sf"/>
</dbReference>
<evidence type="ECO:0000256" key="5">
    <source>
        <dbReference type="ARBA" id="ARBA00048200"/>
    </source>
</evidence>
<protein>
    <recommendedName>
        <fullName evidence="4 6">dTDP-4-dehydrorhamnose reductase</fullName>
        <ecNumber evidence="3 6">1.1.1.133</ecNumber>
    </recommendedName>
</protein>
<reference evidence="8 9" key="1">
    <citation type="submission" date="2020-11" db="EMBL/GenBank/DDBJ databases">
        <authorList>
            <person name="Kim M.K."/>
        </authorList>
    </citation>
    <scope>NUCLEOTIDE SEQUENCE [LARGE SCALE GENOMIC DNA]</scope>
    <source>
        <strain evidence="8 9">BT439</strain>
    </source>
</reference>
<evidence type="ECO:0000313" key="9">
    <source>
        <dbReference type="Proteomes" id="UP000645610"/>
    </source>
</evidence>
<dbReference type="Pfam" id="PF04321">
    <property type="entry name" value="RmlD_sub_bind"/>
    <property type="match status" value="1"/>
</dbReference>
<dbReference type="RefSeq" id="WP_196285779.1">
    <property type="nucleotide sequence ID" value="NZ_JADQDP010000002.1"/>
</dbReference>
<dbReference type="GO" id="GO:0005829">
    <property type="term" value="C:cytosol"/>
    <property type="evidence" value="ECO:0007669"/>
    <property type="project" value="TreeGrafter"/>
</dbReference>
<accession>A0A931BFB6</accession>
<evidence type="ECO:0000256" key="6">
    <source>
        <dbReference type="RuleBase" id="RU364082"/>
    </source>
</evidence>
<name>A0A931BFB6_9BACT</name>
<comment type="catalytic activity">
    <reaction evidence="5">
        <text>dTDP-beta-L-rhamnose + NADP(+) = dTDP-4-dehydro-beta-L-rhamnose + NADPH + H(+)</text>
        <dbReference type="Rhea" id="RHEA:21796"/>
        <dbReference type="ChEBI" id="CHEBI:15378"/>
        <dbReference type="ChEBI" id="CHEBI:57510"/>
        <dbReference type="ChEBI" id="CHEBI:57783"/>
        <dbReference type="ChEBI" id="CHEBI:58349"/>
        <dbReference type="ChEBI" id="CHEBI:62830"/>
        <dbReference type="EC" id="1.1.1.133"/>
    </reaction>
</comment>
<dbReference type="Gene3D" id="3.40.50.720">
    <property type="entry name" value="NAD(P)-binding Rossmann-like Domain"/>
    <property type="match status" value="1"/>
</dbReference>
<feature type="domain" description="RmlD-like substrate binding" evidence="7">
    <location>
        <begin position="1"/>
        <end position="292"/>
    </location>
</feature>
<dbReference type="PANTHER" id="PTHR10491:SF4">
    <property type="entry name" value="METHIONINE ADENOSYLTRANSFERASE 2 SUBUNIT BETA"/>
    <property type="match status" value="1"/>
</dbReference>
<keyword evidence="9" id="KW-1185">Reference proteome</keyword>
<keyword evidence="6" id="KW-0560">Oxidoreductase</keyword>
<dbReference type="EC" id="1.1.1.133" evidence="3 6"/>
<proteinExistence type="inferred from homology"/>
<dbReference type="SUPFAM" id="SSF51735">
    <property type="entry name" value="NAD(P)-binding Rossmann-fold domains"/>
    <property type="match status" value="1"/>
</dbReference>
<evidence type="ECO:0000256" key="4">
    <source>
        <dbReference type="ARBA" id="ARBA00017099"/>
    </source>
</evidence>
<sequence length="302" mass="32804">MKILVTGSNGLLGQKLVALLQPKPEVTVVATSRGANKLAALYPDVRFVPLDVTDAAQVRQVLTQEQPTHVIHTAALTNVDDCELNRDACWQQNVTAVGHLVNLCATLDIHLTHLSTDFIFSGEAGPLDEDAAPGPVNFYGESKVAAEQLVQASSGRWAIARTVLVYGVAHEYGRTNIVLWVRDSLRAGKPIKVVADQWRTPTLAEDLAEGCWLLARHSAQGIYHLSGADMLTPYAMALQVADFFGLDKGLIERVDASTFSQPARRPARTGFRIDKARRDLGYSPHSFAEGIDIVGRQSEAGQ</sequence>
<dbReference type="InterPro" id="IPR005913">
    <property type="entry name" value="dTDP_dehydrorham_reduct"/>
</dbReference>
<dbReference type="EMBL" id="JADQDP010000002">
    <property type="protein sequence ID" value="MBF9141413.1"/>
    <property type="molecule type" value="Genomic_DNA"/>
</dbReference>
<comment type="pathway">
    <text evidence="1 6">Carbohydrate biosynthesis; dTDP-L-rhamnose biosynthesis.</text>
</comment>
<dbReference type="InterPro" id="IPR029903">
    <property type="entry name" value="RmlD-like-bd"/>
</dbReference>
<dbReference type="CDD" id="cd05254">
    <property type="entry name" value="dTDP_HR_like_SDR_e"/>
    <property type="match status" value="1"/>
</dbReference>
<dbReference type="GO" id="GO:0008831">
    <property type="term" value="F:dTDP-4-dehydrorhamnose reductase activity"/>
    <property type="evidence" value="ECO:0007669"/>
    <property type="project" value="UniProtKB-EC"/>
</dbReference>
<evidence type="ECO:0000256" key="3">
    <source>
        <dbReference type="ARBA" id="ARBA00012929"/>
    </source>
</evidence>
<dbReference type="PANTHER" id="PTHR10491">
    <property type="entry name" value="DTDP-4-DEHYDRORHAMNOSE REDUCTASE"/>
    <property type="match status" value="1"/>
</dbReference>
<gene>
    <name evidence="8" type="ORF">I2I01_07190</name>
</gene>